<protein>
    <submittedName>
        <fullName evidence="2">Uncharacterized protein</fullName>
    </submittedName>
</protein>
<reference evidence="2" key="1">
    <citation type="submission" date="2019-04" db="EMBL/GenBank/DDBJ databases">
        <title>Genome assembly of Zosterops borbonicus 15179.</title>
        <authorList>
            <person name="Leroy T."/>
            <person name="Anselmetti Y."/>
            <person name="Tilak M.-K."/>
            <person name="Nabholz B."/>
        </authorList>
    </citation>
    <scope>NUCLEOTIDE SEQUENCE</scope>
    <source>
        <strain evidence="2">HGM_15179</strain>
        <tissue evidence="2">Muscle</tissue>
    </source>
</reference>
<dbReference type="EMBL" id="SWJQ01000193">
    <property type="protein sequence ID" value="TRZ19191.1"/>
    <property type="molecule type" value="Genomic_DNA"/>
</dbReference>
<organism evidence="2 3">
    <name type="scientific">Zosterops borbonicus</name>
    <dbReference type="NCBI Taxonomy" id="364589"/>
    <lineage>
        <taxon>Eukaryota</taxon>
        <taxon>Metazoa</taxon>
        <taxon>Chordata</taxon>
        <taxon>Craniata</taxon>
        <taxon>Vertebrata</taxon>
        <taxon>Euteleostomi</taxon>
        <taxon>Archelosauria</taxon>
        <taxon>Archosauria</taxon>
        <taxon>Dinosauria</taxon>
        <taxon>Saurischia</taxon>
        <taxon>Theropoda</taxon>
        <taxon>Coelurosauria</taxon>
        <taxon>Aves</taxon>
        <taxon>Neognathae</taxon>
        <taxon>Neoaves</taxon>
        <taxon>Telluraves</taxon>
        <taxon>Australaves</taxon>
        <taxon>Passeriformes</taxon>
        <taxon>Sylvioidea</taxon>
        <taxon>Zosteropidae</taxon>
        <taxon>Zosterops</taxon>
    </lineage>
</organism>
<sequence length="162" mass="17453">MSTGSKTDLLDKAEAFSTSGKTELRRKNPTCSTAAGERSAICETALQTARICDPMVGLMLEQSAPEGLHLGEGTHTGADQENEQPMGRTHIGDHEVRFPLEEEKKLKATGQKTSQVAVSGSMEILQRIPFQIKPSRECVKSGTFGHQAGIGADAWQEVSIDI</sequence>
<dbReference type="AlphaFoldDB" id="A0A8K1GHW8"/>
<dbReference type="Proteomes" id="UP000796761">
    <property type="component" value="Unassembled WGS sequence"/>
</dbReference>
<evidence type="ECO:0000256" key="1">
    <source>
        <dbReference type="SAM" id="MobiDB-lite"/>
    </source>
</evidence>
<feature type="region of interest" description="Disordered" evidence="1">
    <location>
        <begin position="1"/>
        <end position="38"/>
    </location>
</feature>
<name>A0A8K1GHW8_9PASS</name>
<gene>
    <name evidence="2" type="ORF">HGM15179_007864</name>
</gene>
<keyword evidence="3" id="KW-1185">Reference proteome</keyword>
<proteinExistence type="predicted"/>
<feature type="region of interest" description="Disordered" evidence="1">
    <location>
        <begin position="65"/>
        <end position="87"/>
    </location>
</feature>
<evidence type="ECO:0000313" key="3">
    <source>
        <dbReference type="Proteomes" id="UP000796761"/>
    </source>
</evidence>
<comment type="caution">
    <text evidence="2">The sequence shown here is derived from an EMBL/GenBank/DDBJ whole genome shotgun (WGS) entry which is preliminary data.</text>
</comment>
<accession>A0A8K1GHW8</accession>
<evidence type="ECO:0000313" key="2">
    <source>
        <dbReference type="EMBL" id="TRZ19191.1"/>
    </source>
</evidence>